<keyword evidence="3" id="KW-0378">Hydrolase</keyword>
<proteinExistence type="inferred from homology"/>
<dbReference type="SUPFAM" id="SSF53697">
    <property type="entry name" value="SIS domain"/>
    <property type="match status" value="1"/>
</dbReference>
<dbReference type="InterPro" id="IPR050303">
    <property type="entry name" value="GatZ_KbaZ_carbometab"/>
</dbReference>
<keyword evidence="6" id="KW-0413">Isomerase</keyword>
<comment type="similarity">
    <text evidence="1">Belongs to the SIS family. AgaS subfamily.</text>
</comment>
<dbReference type="PANTHER" id="PTHR32502">
    <property type="entry name" value="N-ACETYLGALACTOSAMINE PERMEASE II COMPONENT-RELATED"/>
    <property type="match status" value="1"/>
</dbReference>
<evidence type="ECO:0000313" key="6">
    <source>
        <dbReference type="EMBL" id="PCH11277.1"/>
    </source>
</evidence>
<reference evidence="6 7" key="1">
    <citation type="submission" date="2016-06" db="EMBL/GenBank/DDBJ databases">
        <authorList>
            <person name="Haines A.N."/>
            <person name="Council K.R."/>
        </authorList>
    </citation>
    <scope>NUCLEOTIDE SEQUENCE [LARGE SCALE GENOMIC DNA]</scope>
    <source>
        <strain evidence="6 7">SP158-29</strain>
    </source>
</reference>
<evidence type="ECO:0000256" key="4">
    <source>
        <dbReference type="ARBA" id="ARBA00029292"/>
    </source>
</evidence>
<dbReference type="PANTHER" id="PTHR32502:SF3">
    <property type="entry name" value="D-GALACTOSAMINE-6-PHOSPHATE DEAMINASE AGAS-RELATED"/>
    <property type="match status" value="1"/>
</dbReference>
<dbReference type="Pfam" id="PF01380">
    <property type="entry name" value="SIS"/>
    <property type="match status" value="1"/>
</dbReference>
<organism evidence="6 7">
    <name type="scientific">Streptococcus parauberis</name>
    <dbReference type="NCBI Taxonomy" id="1348"/>
    <lineage>
        <taxon>Bacteria</taxon>
        <taxon>Bacillati</taxon>
        <taxon>Bacillota</taxon>
        <taxon>Bacilli</taxon>
        <taxon>Lactobacillales</taxon>
        <taxon>Streptococcaceae</taxon>
        <taxon>Streptococcus</taxon>
    </lineage>
</organism>
<evidence type="ECO:0000256" key="2">
    <source>
        <dbReference type="ARBA" id="ARBA00022737"/>
    </source>
</evidence>
<dbReference type="GO" id="GO:0005886">
    <property type="term" value="C:plasma membrane"/>
    <property type="evidence" value="ECO:0007669"/>
    <property type="project" value="TreeGrafter"/>
</dbReference>
<keyword evidence="2" id="KW-0677">Repeat</keyword>
<dbReference type="CDD" id="cd05010">
    <property type="entry name" value="SIS_AgaS_like"/>
    <property type="match status" value="1"/>
</dbReference>
<feature type="domain" description="SIS" evidence="5">
    <location>
        <begin position="224"/>
        <end position="372"/>
    </location>
</feature>
<dbReference type="InterPro" id="IPR046348">
    <property type="entry name" value="SIS_dom_sf"/>
</dbReference>
<dbReference type="Proteomes" id="UP000217465">
    <property type="component" value="Unassembled WGS sequence"/>
</dbReference>
<evidence type="ECO:0000256" key="3">
    <source>
        <dbReference type="ARBA" id="ARBA00022801"/>
    </source>
</evidence>
<accession>A0A854WJX1</accession>
<dbReference type="InterPro" id="IPR001347">
    <property type="entry name" value="SIS_dom"/>
</dbReference>
<evidence type="ECO:0000256" key="1">
    <source>
        <dbReference type="ARBA" id="ARBA00007748"/>
    </source>
</evidence>
<dbReference type="CDD" id="cd05008">
    <property type="entry name" value="SIS_GlmS_GlmD_1"/>
    <property type="match status" value="1"/>
</dbReference>
<dbReference type="GO" id="GO:0016787">
    <property type="term" value="F:hydrolase activity"/>
    <property type="evidence" value="ECO:0007669"/>
    <property type="project" value="UniProtKB-KW"/>
</dbReference>
<dbReference type="Gene3D" id="3.40.50.10490">
    <property type="entry name" value="Glucose-6-phosphate isomerase like protein, domain 1"/>
    <property type="match status" value="2"/>
</dbReference>
<dbReference type="GO" id="GO:1901135">
    <property type="term" value="P:carbohydrate derivative metabolic process"/>
    <property type="evidence" value="ECO:0007669"/>
    <property type="project" value="InterPro"/>
</dbReference>
<dbReference type="GO" id="GO:0016853">
    <property type="term" value="F:isomerase activity"/>
    <property type="evidence" value="ECO:0007669"/>
    <property type="project" value="UniProtKB-KW"/>
</dbReference>
<dbReference type="InterPro" id="IPR035466">
    <property type="entry name" value="GlmS/AgaS_SIS"/>
</dbReference>
<gene>
    <name evidence="6" type="primary">agaS</name>
    <name evidence="6" type="ORF">A9Y57_01580</name>
</gene>
<dbReference type="PROSITE" id="PS51464">
    <property type="entry name" value="SIS"/>
    <property type="match status" value="2"/>
</dbReference>
<dbReference type="InterPro" id="IPR035464">
    <property type="entry name" value="SIS_AgaS"/>
</dbReference>
<dbReference type="GO" id="GO:0009401">
    <property type="term" value="P:phosphoenolpyruvate-dependent sugar phosphotransferase system"/>
    <property type="evidence" value="ECO:0007669"/>
    <property type="project" value="TreeGrafter"/>
</dbReference>
<evidence type="ECO:0000259" key="5">
    <source>
        <dbReference type="PROSITE" id="PS51464"/>
    </source>
</evidence>
<dbReference type="GO" id="GO:0097367">
    <property type="term" value="F:carbohydrate derivative binding"/>
    <property type="evidence" value="ECO:0007669"/>
    <property type="project" value="InterPro"/>
</dbReference>
<feature type="domain" description="SIS" evidence="5">
    <location>
        <begin position="49"/>
        <end position="205"/>
    </location>
</feature>
<evidence type="ECO:0000313" key="7">
    <source>
        <dbReference type="Proteomes" id="UP000217465"/>
    </source>
</evidence>
<dbReference type="RefSeq" id="WP_096633751.1">
    <property type="nucleotide sequence ID" value="NZ_NSGR01000009.1"/>
</dbReference>
<comment type="catalytic activity">
    <reaction evidence="4">
        <text>D-galactosamine 6-phosphate + H2O = D-tagatopyranose 1-phosphate + NH4(+)</text>
        <dbReference type="Rhea" id="RHEA:47680"/>
        <dbReference type="ChEBI" id="CHEBI:15377"/>
        <dbReference type="ChEBI" id="CHEBI:28938"/>
        <dbReference type="ChEBI" id="CHEBI:71674"/>
        <dbReference type="ChEBI" id="CHEBI:138150"/>
    </reaction>
</comment>
<dbReference type="AlphaFoldDB" id="A0A854WJX1"/>
<sequence length="392" mass="43514">MFQLSSDTLKTMGAEITTREIKQEPELWQETFDNYLKEKEEISSFLKKIIESANSKKIKVIFTGAGTSEYVGNTICSYLQTNGDRGNYLFYSIASTDLVASPQNFLYPEDTVLLVSFARSGNSPESVAAVNLVNQFVPNAYHLAITCAKDGQLAVRGKEMPKNHYVFLMPERSNDAGFAMTGSFSCMLFAALLIFDQSLSIDDKKLNLKAMTSMAKNVIKREDEIQSYVNLDFNRLVYLGSGSLAGLTKEAQLKILELTAGKIATIFDSSMGFRHGPKSFVNEKTLLFDFVNNHPYTRQYDLDILEEVDADQIALKTIAVAQKGEVNFSGETFELTSDVQLADAYLALPMIVFAQTLALLTSIKVKNLPDTPSSTGTVNRVVKGVIIHDYHK</sequence>
<dbReference type="EMBL" id="NSGR01000009">
    <property type="protein sequence ID" value="PCH11277.1"/>
    <property type="molecule type" value="Genomic_DNA"/>
</dbReference>
<comment type="caution">
    <text evidence="6">The sequence shown here is derived from an EMBL/GenBank/DDBJ whole genome shotgun (WGS) entry which is preliminary data.</text>
</comment>
<name>A0A854WJX1_9STRE</name>
<protein>
    <submittedName>
        <fullName evidence="6">Putative tagatose-6-phosphate ketose/aldose isomerase</fullName>
    </submittedName>
</protein>